<evidence type="ECO:0000313" key="3">
    <source>
        <dbReference type="EMBL" id="PHT59976.1"/>
    </source>
</evidence>
<comment type="caution">
    <text evidence="3">The sequence shown here is derived from an EMBL/GenBank/DDBJ whole genome shotgun (WGS) entry which is preliminary data.</text>
</comment>
<dbReference type="GO" id="GO:0005975">
    <property type="term" value="P:carbohydrate metabolic process"/>
    <property type="evidence" value="ECO:0007669"/>
    <property type="project" value="InterPro"/>
</dbReference>
<dbReference type="AlphaFoldDB" id="A0A2G2XR51"/>
<reference evidence="4" key="2">
    <citation type="journal article" date="2017" name="J. Anim. Genet.">
        <title>Multiple reference genome sequences of hot pepper reveal the massive evolution of plant disease resistance genes by retroduplication.</title>
        <authorList>
            <person name="Kim S."/>
            <person name="Park J."/>
            <person name="Yeom S.-I."/>
            <person name="Kim Y.-M."/>
            <person name="Seo E."/>
            <person name="Kim K.-T."/>
            <person name="Kim M.-S."/>
            <person name="Lee J.M."/>
            <person name="Cheong K."/>
            <person name="Shin H.-S."/>
            <person name="Kim S.-B."/>
            <person name="Han K."/>
            <person name="Lee J."/>
            <person name="Park M."/>
            <person name="Lee H.-A."/>
            <person name="Lee H.-Y."/>
            <person name="Lee Y."/>
            <person name="Oh S."/>
            <person name="Lee J.H."/>
            <person name="Choi E."/>
            <person name="Choi E."/>
            <person name="Lee S.E."/>
            <person name="Jeon J."/>
            <person name="Kim H."/>
            <person name="Choi G."/>
            <person name="Song H."/>
            <person name="Lee J."/>
            <person name="Lee S.-C."/>
            <person name="Kwon J.-K."/>
            <person name="Lee H.-Y."/>
            <person name="Koo N."/>
            <person name="Hong Y."/>
            <person name="Kim R.W."/>
            <person name="Kang W.-H."/>
            <person name="Huh J.H."/>
            <person name="Kang B.-C."/>
            <person name="Yang T.-J."/>
            <person name="Lee Y.-H."/>
            <person name="Bennetzen J.L."/>
            <person name="Choi D."/>
        </authorList>
    </citation>
    <scope>NUCLEOTIDE SEQUENCE [LARGE SCALE GENOMIC DNA]</scope>
    <source>
        <strain evidence="4">cv. PBC81</strain>
    </source>
</reference>
<name>A0A2G2XR51_CAPBA</name>
<evidence type="ECO:0000313" key="4">
    <source>
        <dbReference type="Proteomes" id="UP000224567"/>
    </source>
</evidence>
<keyword evidence="1" id="KW-0520">NAD</keyword>
<keyword evidence="4" id="KW-1185">Reference proteome</keyword>
<dbReference type="PANTHER" id="PTHR11728">
    <property type="entry name" value="GLYCEROL-3-PHOSPHATE DEHYDROGENASE"/>
    <property type="match status" value="1"/>
</dbReference>
<dbReference type="GO" id="GO:0006072">
    <property type="term" value="P:glycerol-3-phosphate metabolic process"/>
    <property type="evidence" value="ECO:0007669"/>
    <property type="project" value="InterPro"/>
</dbReference>
<dbReference type="InterPro" id="IPR006109">
    <property type="entry name" value="G3P_DH_NAD-dep_C"/>
</dbReference>
<dbReference type="STRING" id="33114.A0A2G2XR51"/>
<dbReference type="EMBL" id="MLFT02000001">
    <property type="protein sequence ID" value="PHT59976.1"/>
    <property type="molecule type" value="Genomic_DNA"/>
</dbReference>
<reference evidence="3 4" key="1">
    <citation type="journal article" date="2017" name="Genome Biol.">
        <title>New reference genome sequences of hot pepper reveal the massive evolution of plant disease-resistance genes by retroduplication.</title>
        <authorList>
            <person name="Kim S."/>
            <person name="Park J."/>
            <person name="Yeom S.I."/>
            <person name="Kim Y.M."/>
            <person name="Seo E."/>
            <person name="Kim K.T."/>
            <person name="Kim M.S."/>
            <person name="Lee J.M."/>
            <person name="Cheong K."/>
            <person name="Shin H.S."/>
            <person name="Kim S.B."/>
            <person name="Han K."/>
            <person name="Lee J."/>
            <person name="Park M."/>
            <person name="Lee H.A."/>
            <person name="Lee H.Y."/>
            <person name="Lee Y."/>
            <person name="Oh S."/>
            <person name="Lee J.H."/>
            <person name="Choi E."/>
            <person name="Choi E."/>
            <person name="Lee S.E."/>
            <person name="Jeon J."/>
            <person name="Kim H."/>
            <person name="Choi G."/>
            <person name="Song H."/>
            <person name="Lee J."/>
            <person name="Lee S.C."/>
            <person name="Kwon J.K."/>
            <person name="Lee H.Y."/>
            <person name="Koo N."/>
            <person name="Hong Y."/>
            <person name="Kim R.W."/>
            <person name="Kang W.H."/>
            <person name="Huh J.H."/>
            <person name="Kang B.C."/>
            <person name="Yang T.J."/>
            <person name="Lee Y.H."/>
            <person name="Bennetzen J.L."/>
            <person name="Choi D."/>
        </authorList>
    </citation>
    <scope>NUCLEOTIDE SEQUENCE [LARGE SCALE GENOMIC DNA]</scope>
    <source>
        <strain evidence="4">cv. PBC81</strain>
    </source>
</reference>
<dbReference type="OrthoDB" id="10263760at2759"/>
<dbReference type="Gene3D" id="1.10.1040.10">
    <property type="entry name" value="N-(1-d-carboxylethyl)-l-norvaline Dehydrogenase, domain 2"/>
    <property type="match status" value="1"/>
</dbReference>
<dbReference type="GO" id="GO:0047952">
    <property type="term" value="F:glycerol-3-phosphate dehydrogenase [NAD(P)+] activity"/>
    <property type="evidence" value="ECO:0007669"/>
    <property type="project" value="TreeGrafter"/>
</dbReference>
<protein>
    <submittedName>
        <fullName evidence="3">Glycerol-3-phosphate dehydrogenase [NAD(+)], cytoplasmic</fullName>
    </submittedName>
</protein>
<dbReference type="PANTHER" id="PTHR11728:SF8">
    <property type="entry name" value="GLYCEROL-3-PHOSPHATE DEHYDROGENASE [NAD(+)]-RELATED"/>
    <property type="match status" value="1"/>
</dbReference>
<dbReference type="Proteomes" id="UP000224567">
    <property type="component" value="Unassembled WGS sequence"/>
</dbReference>
<dbReference type="InterPro" id="IPR008927">
    <property type="entry name" value="6-PGluconate_DH-like_C_sf"/>
</dbReference>
<organism evidence="3 4">
    <name type="scientific">Capsicum baccatum</name>
    <name type="common">Peruvian pepper</name>
    <dbReference type="NCBI Taxonomy" id="33114"/>
    <lineage>
        <taxon>Eukaryota</taxon>
        <taxon>Viridiplantae</taxon>
        <taxon>Streptophyta</taxon>
        <taxon>Embryophyta</taxon>
        <taxon>Tracheophyta</taxon>
        <taxon>Spermatophyta</taxon>
        <taxon>Magnoliopsida</taxon>
        <taxon>eudicotyledons</taxon>
        <taxon>Gunneridae</taxon>
        <taxon>Pentapetalae</taxon>
        <taxon>asterids</taxon>
        <taxon>lamiids</taxon>
        <taxon>Solanales</taxon>
        <taxon>Solanaceae</taxon>
        <taxon>Solanoideae</taxon>
        <taxon>Capsiceae</taxon>
        <taxon>Capsicum</taxon>
    </lineage>
</organism>
<dbReference type="GO" id="GO:0005829">
    <property type="term" value="C:cytosol"/>
    <property type="evidence" value="ECO:0007669"/>
    <property type="project" value="TreeGrafter"/>
</dbReference>
<gene>
    <name evidence="3" type="ORF">CQW23_02339</name>
</gene>
<dbReference type="InterPro" id="IPR013328">
    <property type="entry name" value="6PGD_dom2"/>
</dbReference>
<feature type="domain" description="Glycerol-3-phosphate dehydrogenase NAD-dependent C-terminal" evidence="2">
    <location>
        <begin position="5"/>
        <end position="61"/>
    </location>
</feature>
<sequence>MIDLAAVMRIGLRDMKALSKVLFLSVKDNTFIESCGVADLITTCLGGRNRRCANAFSRNGGKRFRLLHEFHRVCSSFILSMDSVGARIFIVGEREKELGENHGTDHDAGVMLHLVNAKLRVMLVMNQLIMKLGELGELLNFTCFN</sequence>
<dbReference type="SUPFAM" id="SSF48179">
    <property type="entry name" value="6-phosphogluconate dehydrogenase C-terminal domain-like"/>
    <property type="match status" value="1"/>
</dbReference>
<accession>A0A2G2XR51</accession>
<evidence type="ECO:0000259" key="2">
    <source>
        <dbReference type="Pfam" id="PF07479"/>
    </source>
</evidence>
<evidence type="ECO:0000256" key="1">
    <source>
        <dbReference type="ARBA" id="ARBA00023027"/>
    </source>
</evidence>
<proteinExistence type="predicted"/>
<dbReference type="Pfam" id="PF07479">
    <property type="entry name" value="NAD_Gly3P_dh_C"/>
    <property type="match status" value="1"/>
</dbReference>